<keyword evidence="6" id="KW-0812">Transmembrane</keyword>
<dbReference type="GO" id="GO:0030288">
    <property type="term" value="C:outer membrane-bounded periplasmic space"/>
    <property type="evidence" value="ECO:0007669"/>
    <property type="project" value="TreeGrafter"/>
</dbReference>
<organism evidence="9 10">
    <name type="scientific">Pantoea ananatis (strain AJ13355)</name>
    <dbReference type="NCBI Taxonomy" id="932677"/>
    <lineage>
        <taxon>Bacteria</taxon>
        <taxon>Pseudomonadati</taxon>
        <taxon>Pseudomonadota</taxon>
        <taxon>Gammaproteobacteria</taxon>
        <taxon>Enterobacterales</taxon>
        <taxon>Erwiniaceae</taxon>
        <taxon>Pantoea</taxon>
    </lineage>
</organism>
<dbReference type="NCBIfam" id="NF007109">
    <property type="entry name" value="PRK09558.1"/>
    <property type="match status" value="1"/>
</dbReference>
<dbReference type="PANTHER" id="PTHR11575:SF46">
    <property type="entry name" value="PROTEIN USHA"/>
    <property type="match status" value="1"/>
</dbReference>
<dbReference type="SUPFAM" id="SSF55816">
    <property type="entry name" value="5'-nucleotidase (syn. UDP-sugar hydrolase), C-terminal domain"/>
    <property type="match status" value="1"/>
</dbReference>
<feature type="domain" description="Calcineurin-like phosphoesterase" evidence="7">
    <location>
        <begin position="70"/>
        <end position="290"/>
    </location>
</feature>
<dbReference type="GO" id="GO:0008253">
    <property type="term" value="F:5'-nucleotidase activity"/>
    <property type="evidence" value="ECO:0007669"/>
    <property type="project" value="TreeGrafter"/>
</dbReference>
<keyword evidence="4 5" id="KW-0547">Nucleotide-binding</keyword>
<evidence type="ECO:0000256" key="6">
    <source>
        <dbReference type="SAM" id="Phobius"/>
    </source>
</evidence>
<keyword evidence="6" id="KW-0472">Membrane</keyword>
<dbReference type="InterPro" id="IPR036907">
    <property type="entry name" value="5'-Nucleotdase_C_sf"/>
</dbReference>
<dbReference type="InterPro" id="IPR006179">
    <property type="entry name" value="5_nucleotidase/apyrase"/>
</dbReference>
<dbReference type="PROSITE" id="PS00786">
    <property type="entry name" value="5_NUCLEOTIDASE_2"/>
    <property type="match status" value="1"/>
</dbReference>
<dbReference type="GO" id="GO:0009166">
    <property type="term" value="P:nucleotide catabolic process"/>
    <property type="evidence" value="ECO:0007669"/>
    <property type="project" value="InterPro"/>
</dbReference>
<evidence type="ECO:0000259" key="7">
    <source>
        <dbReference type="Pfam" id="PF00149"/>
    </source>
</evidence>
<keyword evidence="6" id="KW-1133">Transmembrane helix</keyword>
<keyword evidence="3" id="KW-0732">Signal</keyword>
<dbReference type="SUPFAM" id="SSF56300">
    <property type="entry name" value="Metallo-dependent phosphatases"/>
    <property type="match status" value="1"/>
</dbReference>
<keyword evidence="2" id="KW-0479">Metal-binding</keyword>
<dbReference type="Pfam" id="PF02872">
    <property type="entry name" value="5_nucleotid_C"/>
    <property type="match status" value="1"/>
</dbReference>
<accession>A0A0H3KSQ9</accession>
<dbReference type="GO" id="GO:0000166">
    <property type="term" value="F:nucleotide binding"/>
    <property type="evidence" value="ECO:0007669"/>
    <property type="project" value="UniProtKB-KW"/>
</dbReference>
<evidence type="ECO:0000256" key="3">
    <source>
        <dbReference type="ARBA" id="ARBA00022729"/>
    </source>
</evidence>
<dbReference type="InterPro" id="IPR029052">
    <property type="entry name" value="Metallo-depent_PP-like"/>
</dbReference>
<dbReference type="InterPro" id="IPR008334">
    <property type="entry name" value="5'-Nucleotdase_C"/>
</dbReference>
<dbReference type="Gene3D" id="3.60.21.10">
    <property type="match status" value="1"/>
</dbReference>
<dbReference type="Gene3D" id="3.90.780.10">
    <property type="entry name" value="5'-Nucleotidase, C-terminal domain"/>
    <property type="match status" value="1"/>
</dbReference>
<gene>
    <name evidence="9" type="primary">ushA</name>
    <name evidence="9" type="ordered locus">PAJ_0362</name>
</gene>
<dbReference type="KEGG" id="paj:PAJ_0362"/>
<dbReference type="PRINTS" id="PR01607">
    <property type="entry name" value="APYRASEFAMLY"/>
</dbReference>
<evidence type="ECO:0000256" key="4">
    <source>
        <dbReference type="ARBA" id="ARBA00022741"/>
    </source>
</evidence>
<evidence type="ECO:0000313" key="9">
    <source>
        <dbReference type="EMBL" id="BAK10442.1"/>
    </source>
</evidence>
<dbReference type="eggNOG" id="COG0737">
    <property type="taxonomic scope" value="Bacteria"/>
</dbReference>
<dbReference type="AlphaFoldDB" id="A0A0H3KSQ9"/>
<dbReference type="GO" id="GO:0046872">
    <property type="term" value="F:metal ion binding"/>
    <property type="evidence" value="ECO:0007669"/>
    <property type="project" value="UniProtKB-KW"/>
</dbReference>
<evidence type="ECO:0000256" key="2">
    <source>
        <dbReference type="ARBA" id="ARBA00022723"/>
    </source>
</evidence>
<evidence type="ECO:0000259" key="8">
    <source>
        <dbReference type="Pfam" id="PF02872"/>
    </source>
</evidence>
<dbReference type="InterPro" id="IPR004843">
    <property type="entry name" value="Calcineurin-like_PHP"/>
</dbReference>
<comment type="similarity">
    <text evidence="1 5">Belongs to the 5'-nucleotidase family.</text>
</comment>
<feature type="domain" description="5'-Nucleotidase C-terminal" evidence="8">
    <location>
        <begin position="400"/>
        <end position="542"/>
    </location>
</feature>
<dbReference type="HOGENOM" id="CLU_005854_7_0_6"/>
<dbReference type="Proteomes" id="UP000006690">
    <property type="component" value="Chromosome"/>
</dbReference>
<name>A0A0H3KSQ9_PANAA</name>
<keyword evidence="5" id="KW-0378">Hydrolase</keyword>
<reference evidence="10" key="1">
    <citation type="journal article" date="2012" name="Appl. Microbiol. Biotechnol.">
        <title>The complete genome sequence of Pantoea ananatis AJ13355, an organism with great biotechnological potential.</title>
        <authorList>
            <person name="Hara Y."/>
            <person name="Kadotani N."/>
            <person name="Izui H."/>
            <person name="Katashkina J.I."/>
            <person name="Kuvaeva T.M."/>
            <person name="Andreeva I.G."/>
            <person name="Golubeva L.I."/>
            <person name="Malko D.B."/>
            <person name="Makeev V.J."/>
            <person name="Mashko S.V."/>
            <person name="Kozlov Y.I."/>
        </authorList>
    </citation>
    <scope>NUCLEOTIDE SEQUENCE [LARGE SCALE GENOMIC DNA]</scope>
    <source>
        <strain evidence="10">AJ13355</strain>
    </source>
</reference>
<dbReference type="Pfam" id="PF00149">
    <property type="entry name" value="Metallophos"/>
    <property type="match status" value="1"/>
</dbReference>
<feature type="transmembrane region" description="Helical" evidence="6">
    <location>
        <begin position="38"/>
        <end position="62"/>
    </location>
</feature>
<evidence type="ECO:0000313" key="10">
    <source>
        <dbReference type="Proteomes" id="UP000006690"/>
    </source>
</evidence>
<protein>
    <submittedName>
        <fullName evidence="9">Protein UshA</fullName>
    </submittedName>
</protein>
<dbReference type="PATRIC" id="fig|932677.3.peg.399"/>
<proteinExistence type="inferred from homology"/>
<dbReference type="EMBL" id="AP012032">
    <property type="protein sequence ID" value="BAK10442.1"/>
    <property type="molecule type" value="Genomic_DNA"/>
</dbReference>
<sequence>MARRSRIHLELRPFLCDTEGRRWPAGETDNNQRRRAVLIFRGAGAGLALLVMLSSLFTHAAVPDRSYRFSILHTNDQHGHFWTNDQGEYGLAAQKTLMDTQRYDIQAKGGGALILSAGDVNSGVPESDELDAEPDIRGMNLIGYDAMTLGNHEFDKPLAVLRKQEKWAKFPFLAANVYQKSSGKRLFKPWAVFQRMGLKIAVLGLITPDTARLTNPAQLSDIEFRDPIAEAEKAVAELRATEKPDVIVALTHLGHYDDGQHGSNGVDDVTLARSLPKGTLNMIVGGHSHDAVCMEKKNVSRKDYQPGQPCEPDRQNGVWIMQAEKWGKYVGRGDFTYRNGEVTLEAYQLIPVNLKHKIKNLDGSESSLTWQEAIPANTAMMKLLTPFQKRADAKLRVNVGSIKGDFPGEKETVRFKQSAIGQLILRAQMAATQADFAVMSGGGIRTSLTSGPVAWRDLLQVQPFGNQVVSVTLTGAEIKRYLAVVANIKPDSGGFAQLANVSLIANGSSVSQVRINGQPLADEKTYRMATNSFNAAGGDGYPRIDTHPGYVNSGKVDAQVLRDWLSAHSPVNASDYQPREAVIYQAEQAAPPKDEAKDATPLRRYPKMLLTWIRHWNGESATLH</sequence>
<dbReference type="GO" id="GO:0008768">
    <property type="term" value="F:UDP-sugar diphosphatase activity"/>
    <property type="evidence" value="ECO:0007669"/>
    <property type="project" value="TreeGrafter"/>
</dbReference>
<evidence type="ECO:0000256" key="1">
    <source>
        <dbReference type="ARBA" id="ARBA00006654"/>
    </source>
</evidence>
<evidence type="ECO:0000256" key="5">
    <source>
        <dbReference type="RuleBase" id="RU362119"/>
    </source>
</evidence>
<dbReference type="InterPro" id="IPR006146">
    <property type="entry name" value="5'-Nucleotdase_CS"/>
</dbReference>
<dbReference type="PANTHER" id="PTHR11575">
    <property type="entry name" value="5'-NUCLEOTIDASE-RELATED"/>
    <property type="match status" value="1"/>
</dbReference>